<dbReference type="EMBL" id="JAIWYP010000013">
    <property type="protein sequence ID" value="KAH3719766.1"/>
    <property type="molecule type" value="Genomic_DNA"/>
</dbReference>
<gene>
    <name evidence="1" type="ORF">DPMN_062638</name>
</gene>
<comment type="caution">
    <text evidence="1">The sequence shown here is derived from an EMBL/GenBank/DDBJ whole genome shotgun (WGS) entry which is preliminary data.</text>
</comment>
<sequence length="123" mass="14084">MWRVCSPAHYIQGYKKNIKVVLQSSSDDVLGREREEESWNIRRLTAWTLGQNTKKGAEEKYPHEYQSALFIERIIQETLQDRHTSISIGDIPVSNLKFTNGIGLMGGTSSELKNLNNILYEKA</sequence>
<protein>
    <submittedName>
        <fullName evidence="1">Uncharacterized protein</fullName>
    </submittedName>
</protein>
<evidence type="ECO:0000313" key="2">
    <source>
        <dbReference type="Proteomes" id="UP000828390"/>
    </source>
</evidence>
<organism evidence="1 2">
    <name type="scientific">Dreissena polymorpha</name>
    <name type="common">Zebra mussel</name>
    <name type="synonym">Mytilus polymorpha</name>
    <dbReference type="NCBI Taxonomy" id="45954"/>
    <lineage>
        <taxon>Eukaryota</taxon>
        <taxon>Metazoa</taxon>
        <taxon>Spiralia</taxon>
        <taxon>Lophotrochozoa</taxon>
        <taxon>Mollusca</taxon>
        <taxon>Bivalvia</taxon>
        <taxon>Autobranchia</taxon>
        <taxon>Heteroconchia</taxon>
        <taxon>Euheterodonta</taxon>
        <taxon>Imparidentia</taxon>
        <taxon>Neoheterodontei</taxon>
        <taxon>Myida</taxon>
        <taxon>Dreissenoidea</taxon>
        <taxon>Dreissenidae</taxon>
        <taxon>Dreissena</taxon>
    </lineage>
</organism>
<reference evidence="1" key="2">
    <citation type="submission" date="2020-11" db="EMBL/GenBank/DDBJ databases">
        <authorList>
            <person name="McCartney M.A."/>
            <person name="Auch B."/>
            <person name="Kono T."/>
            <person name="Mallez S."/>
            <person name="Becker A."/>
            <person name="Gohl D.M."/>
            <person name="Silverstein K.A.T."/>
            <person name="Koren S."/>
            <person name="Bechman K.B."/>
            <person name="Herman A."/>
            <person name="Abrahante J.E."/>
            <person name="Garbe J."/>
        </authorList>
    </citation>
    <scope>NUCLEOTIDE SEQUENCE</scope>
    <source>
        <strain evidence="1">Duluth1</strain>
        <tissue evidence="1">Whole animal</tissue>
    </source>
</reference>
<accession>A0A9D4HKC6</accession>
<name>A0A9D4HKC6_DREPO</name>
<keyword evidence="2" id="KW-1185">Reference proteome</keyword>
<dbReference type="AlphaFoldDB" id="A0A9D4HKC6"/>
<reference evidence="1" key="1">
    <citation type="journal article" date="2019" name="bioRxiv">
        <title>The Genome of the Zebra Mussel, Dreissena polymorpha: A Resource for Invasive Species Research.</title>
        <authorList>
            <person name="McCartney M.A."/>
            <person name="Auch B."/>
            <person name="Kono T."/>
            <person name="Mallez S."/>
            <person name="Zhang Y."/>
            <person name="Obille A."/>
            <person name="Becker A."/>
            <person name="Abrahante J.E."/>
            <person name="Garbe J."/>
            <person name="Badalamenti J.P."/>
            <person name="Herman A."/>
            <person name="Mangelson H."/>
            <person name="Liachko I."/>
            <person name="Sullivan S."/>
            <person name="Sone E.D."/>
            <person name="Koren S."/>
            <person name="Silverstein K.A.T."/>
            <person name="Beckman K.B."/>
            <person name="Gohl D.M."/>
        </authorList>
    </citation>
    <scope>NUCLEOTIDE SEQUENCE</scope>
    <source>
        <strain evidence="1">Duluth1</strain>
        <tissue evidence="1">Whole animal</tissue>
    </source>
</reference>
<evidence type="ECO:0000313" key="1">
    <source>
        <dbReference type="EMBL" id="KAH3719766.1"/>
    </source>
</evidence>
<dbReference type="Proteomes" id="UP000828390">
    <property type="component" value="Unassembled WGS sequence"/>
</dbReference>
<proteinExistence type="predicted"/>